<dbReference type="GeneID" id="43166346"/>
<name>A0ABZ0Y104_9BURK</name>
<gene>
    <name evidence="3" type="ORF">SR858_03435</name>
</gene>
<evidence type="ECO:0000256" key="2">
    <source>
        <dbReference type="SAM" id="SignalP"/>
    </source>
</evidence>
<feature type="compositionally biased region" description="Low complexity" evidence="1">
    <location>
        <begin position="202"/>
        <end position="284"/>
    </location>
</feature>
<evidence type="ECO:0000313" key="3">
    <source>
        <dbReference type="EMBL" id="WQH05403.1"/>
    </source>
</evidence>
<protein>
    <submittedName>
        <fullName evidence="3">Uncharacterized protein</fullName>
    </submittedName>
</protein>
<dbReference type="PROSITE" id="PS51257">
    <property type="entry name" value="PROKAR_LIPOPROTEIN"/>
    <property type="match status" value="1"/>
</dbReference>
<evidence type="ECO:0000313" key="4">
    <source>
        <dbReference type="Proteomes" id="UP001326110"/>
    </source>
</evidence>
<proteinExistence type="predicted"/>
<feature type="chain" id="PRO_5046999529" evidence="2">
    <location>
        <begin position="27"/>
        <end position="322"/>
    </location>
</feature>
<organism evidence="3 4">
    <name type="scientific">Duganella zoogloeoides</name>
    <dbReference type="NCBI Taxonomy" id="75659"/>
    <lineage>
        <taxon>Bacteria</taxon>
        <taxon>Pseudomonadati</taxon>
        <taxon>Pseudomonadota</taxon>
        <taxon>Betaproteobacteria</taxon>
        <taxon>Burkholderiales</taxon>
        <taxon>Oxalobacteraceae</taxon>
        <taxon>Telluria group</taxon>
        <taxon>Duganella</taxon>
    </lineage>
</organism>
<reference evidence="3 4" key="1">
    <citation type="submission" date="2023-11" db="EMBL/GenBank/DDBJ databases">
        <title>MicrobeMod: A computational toolkit for identifying prokaryotic methylation and restriction-modification with nanopore sequencing.</title>
        <authorList>
            <person name="Crits-Christoph A."/>
            <person name="Kang S.C."/>
            <person name="Lee H."/>
            <person name="Ostrov N."/>
        </authorList>
    </citation>
    <scope>NUCLEOTIDE SEQUENCE [LARGE SCALE GENOMIC DNA]</scope>
    <source>
        <strain evidence="3 4">ATCC 25935</strain>
    </source>
</reference>
<dbReference type="EMBL" id="CP140152">
    <property type="protein sequence ID" value="WQH05403.1"/>
    <property type="molecule type" value="Genomic_DNA"/>
</dbReference>
<feature type="signal peptide" evidence="2">
    <location>
        <begin position="1"/>
        <end position="26"/>
    </location>
</feature>
<feature type="compositionally biased region" description="Polar residues" evidence="1">
    <location>
        <begin position="313"/>
        <end position="322"/>
    </location>
</feature>
<feature type="region of interest" description="Disordered" evidence="1">
    <location>
        <begin position="169"/>
        <end position="322"/>
    </location>
</feature>
<evidence type="ECO:0000256" key="1">
    <source>
        <dbReference type="SAM" id="MobiDB-lite"/>
    </source>
</evidence>
<dbReference type="RefSeq" id="WP_026637838.1">
    <property type="nucleotide sequence ID" value="NZ_CP140152.1"/>
</dbReference>
<keyword evidence="4" id="KW-1185">Reference proteome</keyword>
<accession>A0ABZ0Y104</accession>
<sequence length="322" mass="33228">MLKSYRALYALPVVAALLLSACAVNRQGNNFKFGIDVDELTASTLQEFQLGTARGVLRRTQQNQVQIKLYDRMKLIDLGQLSTVRIGDAVRFPAHDLILVHVPTAHCPYAYRLYQLSGYEVGMWNINDIAGRCSMPLSFSADAQSWVAQQQSVPNPVAWAWSNGQLVSGPLPRAPGSDNATANLPRNGAGAIEGGFQRGDSASGAAAPGAATTGATGPAANTRPAAGMRFETADGAASRAGSGAGTSSTAPRDSAASASSPAQGPAPARAASTPAPRASAPAGTLKRVDSGSYARLPDASSATVVPPTRIILRNSNGEGATQ</sequence>
<keyword evidence="2" id="KW-0732">Signal</keyword>
<dbReference type="Proteomes" id="UP001326110">
    <property type="component" value="Chromosome"/>
</dbReference>